<proteinExistence type="predicted"/>
<dbReference type="AlphaFoldDB" id="Q01Y41"/>
<dbReference type="PANTHER" id="PTHR43156:SF2">
    <property type="entry name" value="STAGE II SPORULATION PROTEIN E"/>
    <property type="match status" value="1"/>
</dbReference>
<dbReference type="InterPro" id="IPR029016">
    <property type="entry name" value="GAF-like_dom_sf"/>
</dbReference>
<dbReference type="GO" id="GO:0016791">
    <property type="term" value="F:phosphatase activity"/>
    <property type="evidence" value="ECO:0007669"/>
    <property type="project" value="TreeGrafter"/>
</dbReference>
<evidence type="ECO:0000256" key="2">
    <source>
        <dbReference type="ARBA" id="ARBA00023015"/>
    </source>
</evidence>
<evidence type="ECO:0000256" key="3">
    <source>
        <dbReference type="ARBA" id="ARBA00023163"/>
    </source>
</evidence>
<evidence type="ECO:0000259" key="4">
    <source>
        <dbReference type="PROSITE" id="PS50921"/>
    </source>
</evidence>
<dbReference type="eggNOG" id="COG3707">
    <property type="taxonomic scope" value="Bacteria"/>
</dbReference>
<keyword evidence="2" id="KW-0805">Transcription regulation</keyword>
<dbReference type="KEGG" id="sus:Acid_4463"/>
<dbReference type="InterPro" id="IPR036388">
    <property type="entry name" value="WH-like_DNA-bd_sf"/>
</dbReference>
<protein>
    <submittedName>
        <fullName evidence="5">Putative GAF sensor protein</fullName>
    </submittedName>
</protein>
<organism evidence="5">
    <name type="scientific">Solibacter usitatus (strain Ellin6076)</name>
    <dbReference type="NCBI Taxonomy" id="234267"/>
    <lineage>
        <taxon>Bacteria</taxon>
        <taxon>Pseudomonadati</taxon>
        <taxon>Acidobacteriota</taxon>
        <taxon>Terriglobia</taxon>
        <taxon>Bryobacterales</taxon>
        <taxon>Solibacteraceae</taxon>
        <taxon>Candidatus Solibacter</taxon>
    </lineage>
</organism>
<dbReference type="PANTHER" id="PTHR43156">
    <property type="entry name" value="STAGE II SPORULATION PROTEIN E-RELATED"/>
    <property type="match status" value="1"/>
</dbReference>
<dbReference type="Pfam" id="PF03861">
    <property type="entry name" value="ANTAR"/>
    <property type="match status" value="1"/>
</dbReference>
<dbReference type="Pfam" id="PF13185">
    <property type="entry name" value="GAF_2"/>
    <property type="match status" value="2"/>
</dbReference>
<dbReference type="SUPFAM" id="SSF55781">
    <property type="entry name" value="GAF domain-like"/>
    <property type="match status" value="2"/>
</dbReference>
<reference evidence="5" key="1">
    <citation type="submission" date="2006-10" db="EMBL/GenBank/DDBJ databases">
        <title>Complete sequence of Solibacter usitatus Ellin6076.</title>
        <authorList>
            <consortium name="US DOE Joint Genome Institute"/>
            <person name="Copeland A."/>
            <person name="Lucas S."/>
            <person name="Lapidus A."/>
            <person name="Barry K."/>
            <person name="Detter J.C."/>
            <person name="Glavina del Rio T."/>
            <person name="Hammon N."/>
            <person name="Israni S."/>
            <person name="Dalin E."/>
            <person name="Tice H."/>
            <person name="Pitluck S."/>
            <person name="Thompson L.S."/>
            <person name="Brettin T."/>
            <person name="Bruce D."/>
            <person name="Han C."/>
            <person name="Tapia R."/>
            <person name="Gilna P."/>
            <person name="Schmutz J."/>
            <person name="Larimer F."/>
            <person name="Land M."/>
            <person name="Hauser L."/>
            <person name="Kyrpides N."/>
            <person name="Mikhailova N."/>
            <person name="Janssen P.H."/>
            <person name="Kuske C.R."/>
            <person name="Richardson P."/>
        </authorList>
    </citation>
    <scope>NUCLEOTIDE SEQUENCE</scope>
    <source>
        <strain evidence="5">Ellin6076</strain>
    </source>
</reference>
<accession>Q01Y41</accession>
<dbReference type="Gene3D" id="1.10.10.10">
    <property type="entry name" value="Winged helix-like DNA-binding domain superfamily/Winged helix DNA-binding domain"/>
    <property type="match status" value="1"/>
</dbReference>
<dbReference type="STRING" id="234267.Acid_4463"/>
<name>Q01Y41_SOLUE</name>
<dbReference type="InterPro" id="IPR003018">
    <property type="entry name" value="GAF"/>
</dbReference>
<dbReference type="GO" id="GO:0003723">
    <property type="term" value="F:RNA binding"/>
    <property type="evidence" value="ECO:0007669"/>
    <property type="project" value="InterPro"/>
</dbReference>
<dbReference type="eggNOG" id="COG3605">
    <property type="taxonomic scope" value="Bacteria"/>
</dbReference>
<dbReference type="Gene3D" id="3.30.450.40">
    <property type="match status" value="2"/>
</dbReference>
<gene>
    <name evidence="5" type="ordered locus">Acid_4463</name>
</gene>
<dbReference type="InterPro" id="IPR052016">
    <property type="entry name" value="Bact_Sigma-Reg"/>
</dbReference>
<dbReference type="HOGENOM" id="CLU_651806_0_0_0"/>
<evidence type="ECO:0000313" key="5">
    <source>
        <dbReference type="EMBL" id="ABJ85424.1"/>
    </source>
</evidence>
<dbReference type="SMART" id="SM01012">
    <property type="entry name" value="ANTAR"/>
    <property type="match status" value="1"/>
</dbReference>
<dbReference type="EMBL" id="CP000473">
    <property type="protein sequence ID" value="ABJ85424.1"/>
    <property type="molecule type" value="Genomic_DNA"/>
</dbReference>
<evidence type="ECO:0000256" key="1">
    <source>
        <dbReference type="ARBA" id="ARBA00022801"/>
    </source>
</evidence>
<dbReference type="InterPro" id="IPR005561">
    <property type="entry name" value="ANTAR"/>
</dbReference>
<dbReference type="PROSITE" id="PS50921">
    <property type="entry name" value="ANTAR"/>
    <property type="match status" value="1"/>
</dbReference>
<dbReference type="SMART" id="SM00065">
    <property type="entry name" value="GAF"/>
    <property type="match status" value="2"/>
</dbReference>
<dbReference type="InParanoid" id="Q01Y41"/>
<keyword evidence="1" id="KW-0378">Hydrolase</keyword>
<keyword evidence="3" id="KW-0804">Transcription</keyword>
<feature type="domain" description="ANTAR" evidence="4">
    <location>
        <begin position="333"/>
        <end position="394"/>
    </location>
</feature>
<sequence length="409" mass="46158">MPVMEAKSQVELLHQISNIVSSNLSLEKMLQELIGLAVEVTDCDACLVYLLDRHRKEIVLRASKLPHAKEIGHIRMKMGEGITGWVAQNKSVVALGANAAADPRFKSFQKLPEDTYQAFLSVPLVNAGELIGVINIHHETKHPHSQDEVALVSFMGEQMGGAIAKSRLAERSERATRRMEALAGLAEGINEKNYLDRILQTIAEMVADKLDSPVCSIMLVDEERQELNISAARCSSEDYLHRMPLKIEESLIGRVVRERQPIMIPNVLEEKQYRYPELARKTGLASLLSVPMFTRDTVIGTINIYTREVHQFAEDEIDFVKVVASQAAIAIENARLMSETLEAKRALETRKVVERAKGIMQHKYHITEEDAYLKLRNESRRLRRPMRDLAEAIILADELEKQRPAKPTV</sequence>